<comment type="caution">
    <text evidence="1">The sequence shown here is derived from an EMBL/GenBank/DDBJ whole genome shotgun (WGS) entry which is preliminary data.</text>
</comment>
<accession>A0ACC3ATY7</accession>
<evidence type="ECO:0000313" key="1">
    <source>
        <dbReference type="EMBL" id="KAK1141182.1"/>
    </source>
</evidence>
<keyword evidence="2" id="KW-1185">Reference proteome</keyword>
<dbReference type="EMBL" id="JAOPJF010000068">
    <property type="protein sequence ID" value="KAK1141182.1"/>
    <property type="molecule type" value="Genomic_DNA"/>
</dbReference>
<evidence type="ECO:0000313" key="2">
    <source>
        <dbReference type="Proteomes" id="UP001177260"/>
    </source>
</evidence>
<proteinExistence type="predicted"/>
<gene>
    <name evidence="1" type="ORF">N8T08_009349</name>
</gene>
<protein>
    <submittedName>
        <fullName evidence="1">Uncharacterized protein</fullName>
    </submittedName>
</protein>
<organism evidence="1 2">
    <name type="scientific">Aspergillus melleus</name>
    <dbReference type="NCBI Taxonomy" id="138277"/>
    <lineage>
        <taxon>Eukaryota</taxon>
        <taxon>Fungi</taxon>
        <taxon>Dikarya</taxon>
        <taxon>Ascomycota</taxon>
        <taxon>Pezizomycotina</taxon>
        <taxon>Eurotiomycetes</taxon>
        <taxon>Eurotiomycetidae</taxon>
        <taxon>Eurotiales</taxon>
        <taxon>Aspergillaceae</taxon>
        <taxon>Aspergillus</taxon>
        <taxon>Aspergillus subgen. Circumdati</taxon>
    </lineage>
</organism>
<dbReference type="Proteomes" id="UP001177260">
    <property type="component" value="Unassembled WGS sequence"/>
</dbReference>
<reference evidence="1 2" key="1">
    <citation type="journal article" date="2023" name="ACS Omega">
        <title>Identification of the Neoaspergillic Acid Biosynthesis Gene Cluster by Establishing an In Vitro CRISPR-Ribonucleoprotein Genetic System in Aspergillus melleus.</title>
        <authorList>
            <person name="Yuan B."/>
            <person name="Grau M.F."/>
            <person name="Murata R.M."/>
            <person name="Torok T."/>
            <person name="Venkateswaran K."/>
            <person name="Stajich J.E."/>
            <person name="Wang C.C.C."/>
        </authorList>
    </citation>
    <scope>NUCLEOTIDE SEQUENCE [LARGE SCALE GENOMIC DNA]</scope>
    <source>
        <strain evidence="1 2">IMV 1140</strain>
    </source>
</reference>
<sequence>MSSPPPPSSNPLKRPSISSSASQPLGSSAKRARMHPLRQTSFPTTIDADSRAFASAASDAGSVTGSFTGSLGGGSADGVFSGTKAKKRGRKSKAEKEREQREDAMSARGGAETRSRFGSVDADGQSVRGGQGAGTGGGAGGEDADDDEDFEDEGELLGREEGTTDTEAEKKNLADTRGAGFTECRQRRSSKGRRGERRQQKEC</sequence>
<name>A0ACC3ATY7_9EURO</name>